<comment type="caution">
    <text evidence="2">The sequence shown here is derived from an EMBL/GenBank/DDBJ whole genome shotgun (WGS) entry which is preliminary data.</text>
</comment>
<reference evidence="2 3" key="1">
    <citation type="submission" date="2015-07" db="EMBL/GenBank/DDBJ databases">
        <title>Comparative genomics of the Sigatoka disease complex on banana suggests a link between parallel evolutionary changes in Pseudocercospora fijiensis and Pseudocercospora eumusae and increased virulence on the banana host.</title>
        <authorList>
            <person name="Chang T.-C."/>
            <person name="Salvucci A."/>
            <person name="Crous P.W."/>
            <person name="Stergiopoulos I."/>
        </authorList>
    </citation>
    <scope>NUCLEOTIDE SEQUENCE [LARGE SCALE GENOMIC DNA]</scope>
    <source>
        <strain evidence="2 3">CBS 114824</strain>
    </source>
</reference>
<sequence length="542" mass="59040">MQSQRPGSGILSMVPHCYAASLGKLDNKSPRTCTRDFDGDQSIDKVTKHTIIRAEGAQHNGFENMSPFASAVVIGNVAIGLWMHSLGPAARIVSFLTGISIIWTFFIETGNAPKDRFSKRSIAEIICGMSYPTVTPIDSPQGYITDPLFQSQQDTVSKHDPLAELNTRFKKLQRSFFACLAEQKKHTTSLREATVGNGMPGDTTRLRQARCIEKIVQEHNKLVVIMAQFDGALIDLLVTINVGGVGRPQAGRFNHIHDSGVGCSHLPAQGHGTAIATADESHETSEHYGTTKYRESFGNTEEAGSTSNASNAGAGSSNVTIQGHGTAFGVASDNWQLLEGVNMDFVEGLTQEEEEHILAATNHLERDQINGGNTDYLKARLAWSDGIGVGSFIGPRTQITGYGEPAVDTNGRLTRDVHFACQPGSHCRDPGHDQRNATYIPHQFTIPMDAINTVEKLLVSGLNTTVCITCRNNTAEYEYDGRLGYCSCKKDRCPTCVSLWVASLQQKSDELLASMGKKWCKDCGISEKTVPYPMCYMCKLPA</sequence>
<dbReference type="OrthoDB" id="3649543at2759"/>
<accession>A0A139HEF5</accession>
<keyword evidence="3" id="KW-1185">Reference proteome</keyword>
<dbReference type="EMBL" id="LFZN01000067">
    <property type="protein sequence ID" value="KXT00782.1"/>
    <property type="molecule type" value="Genomic_DNA"/>
</dbReference>
<dbReference type="Proteomes" id="UP000070133">
    <property type="component" value="Unassembled WGS sequence"/>
</dbReference>
<evidence type="ECO:0000256" key="1">
    <source>
        <dbReference type="SAM" id="MobiDB-lite"/>
    </source>
</evidence>
<evidence type="ECO:0000313" key="2">
    <source>
        <dbReference type="EMBL" id="KXT00782.1"/>
    </source>
</evidence>
<feature type="compositionally biased region" description="Low complexity" evidence="1">
    <location>
        <begin position="303"/>
        <end position="317"/>
    </location>
</feature>
<proteinExistence type="predicted"/>
<organism evidence="2 3">
    <name type="scientific">Pseudocercospora eumusae</name>
    <dbReference type="NCBI Taxonomy" id="321146"/>
    <lineage>
        <taxon>Eukaryota</taxon>
        <taxon>Fungi</taxon>
        <taxon>Dikarya</taxon>
        <taxon>Ascomycota</taxon>
        <taxon>Pezizomycotina</taxon>
        <taxon>Dothideomycetes</taxon>
        <taxon>Dothideomycetidae</taxon>
        <taxon>Mycosphaerellales</taxon>
        <taxon>Mycosphaerellaceae</taxon>
        <taxon>Pseudocercospora</taxon>
    </lineage>
</organism>
<evidence type="ECO:0000313" key="3">
    <source>
        <dbReference type="Proteomes" id="UP000070133"/>
    </source>
</evidence>
<name>A0A139HEF5_9PEZI</name>
<dbReference type="AlphaFoldDB" id="A0A139HEF5"/>
<gene>
    <name evidence="2" type="ORF">AC578_2953</name>
</gene>
<protein>
    <submittedName>
        <fullName evidence="2">Uncharacterized protein</fullName>
    </submittedName>
</protein>
<dbReference type="EMBL" id="LFZN01000067">
    <property type="protein sequence ID" value="KXT00781.1"/>
    <property type="molecule type" value="Genomic_DNA"/>
</dbReference>
<feature type="region of interest" description="Disordered" evidence="1">
    <location>
        <begin position="296"/>
        <end position="317"/>
    </location>
</feature>